<proteinExistence type="predicted"/>
<gene>
    <name evidence="2" type="ORF">SUZIE_192860</name>
</gene>
<evidence type="ECO:0000256" key="1">
    <source>
        <dbReference type="SAM" id="MobiDB-lite"/>
    </source>
</evidence>
<organism evidence="2 3">
    <name type="scientific">Sciurus carolinensis</name>
    <name type="common">Eastern gray squirrel</name>
    <dbReference type="NCBI Taxonomy" id="30640"/>
    <lineage>
        <taxon>Eukaryota</taxon>
        <taxon>Metazoa</taxon>
        <taxon>Chordata</taxon>
        <taxon>Craniata</taxon>
        <taxon>Vertebrata</taxon>
        <taxon>Euteleostomi</taxon>
        <taxon>Mammalia</taxon>
        <taxon>Eutheria</taxon>
        <taxon>Euarchontoglires</taxon>
        <taxon>Glires</taxon>
        <taxon>Rodentia</taxon>
        <taxon>Sciuromorpha</taxon>
        <taxon>Sciuridae</taxon>
        <taxon>Sciurinae</taxon>
        <taxon>Sciurini</taxon>
        <taxon>Sciurus</taxon>
    </lineage>
</organism>
<feature type="region of interest" description="Disordered" evidence="1">
    <location>
        <begin position="68"/>
        <end position="100"/>
    </location>
</feature>
<dbReference type="AlphaFoldDB" id="A0AA41NBK2"/>
<feature type="region of interest" description="Disordered" evidence="1">
    <location>
        <begin position="1"/>
        <end position="33"/>
    </location>
</feature>
<reference evidence="2" key="1">
    <citation type="submission" date="2020-03" db="EMBL/GenBank/DDBJ databases">
        <title>Studies in the Genomics of Life Span.</title>
        <authorList>
            <person name="Glass D."/>
        </authorList>
    </citation>
    <scope>NUCLEOTIDE SEQUENCE</scope>
    <source>
        <strain evidence="2">SUZIE</strain>
        <tissue evidence="2">Muscle</tissue>
    </source>
</reference>
<name>A0AA41NBK2_SCICA</name>
<sequence>MVDYHAANQSYQYGPSSGGNGAGGGGGMGDYMAQEDDWDRDLLLDPAWEKQQRKLTIFSGNMSGGFVGPGVQLSGRNMTARARQQPSPGPSAERSAVLSL</sequence>
<keyword evidence="3" id="KW-1185">Reference proteome</keyword>
<feature type="compositionally biased region" description="Gly residues" evidence="1">
    <location>
        <begin position="16"/>
        <end position="29"/>
    </location>
</feature>
<protein>
    <submittedName>
        <fullName evidence="2">Alpha-actinin-4</fullName>
    </submittedName>
</protein>
<accession>A0AA41NBK2</accession>
<comment type="caution">
    <text evidence="2">The sequence shown here is derived from an EMBL/GenBank/DDBJ whole genome shotgun (WGS) entry which is preliminary data.</text>
</comment>
<evidence type="ECO:0000313" key="3">
    <source>
        <dbReference type="Proteomes" id="UP001166674"/>
    </source>
</evidence>
<feature type="compositionally biased region" description="Polar residues" evidence="1">
    <location>
        <begin position="74"/>
        <end position="86"/>
    </location>
</feature>
<dbReference type="Proteomes" id="UP001166674">
    <property type="component" value="Unassembled WGS sequence"/>
</dbReference>
<evidence type="ECO:0000313" key="2">
    <source>
        <dbReference type="EMBL" id="MBZ3887420.1"/>
    </source>
</evidence>
<dbReference type="EMBL" id="JAATJV010415068">
    <property type="protein sequence ID" value="MBZ3887420.1"/>
    <property type="molecule type" value="Genomic_DNA"/>
</dbReference>